<keyword evidence="2" id="KW-1185">Reference proteome</keyword>
<name>A0A919IWL4_9ACTN</name>
<sequence length="100" mass="10743">MTATARKITVLDGFDQRYEALLVMEPLQGNAIDDGYTWRGRITAIEGDDVLARVKGSSLSSACTILTEEPEGRYAATLLRPDSGSFLALGAGPVPFTDHL</sequence>
<comment type="caution">
    <text evidence="1">The sequence shown here is derived from an EMBL/GenBank/DDBJ whole genome shotgun (WGS) entry which is preliminary data.</text>
</comment>
<gene>
    <name evidence="1" type="ORF">Acy02nite_90090</name>
</gene>
<evidence type="ECO:0000313" key="2">
    <source>
        <dbReference type="Proteomes" id="UP000619479"/>
    </source>
</evidence>
<organism evidence="1 2">
    <name type="scientific">Actinoplanes cyaneus</name>
    <dbReference type="NCBI Taxonomy" id="52696"/>
    <lineage>
        <taxon>Bacteria</taxon>
        <taxon>Bacillati</taxon>
        <taxon>Actinomycetota</taxon>
        <taxon>Actinomycetes</taxon>
        <taxon>Micromonosporales</taxon>
        <taxon>Micromonosporaceae</taxon>
        <taxon>Actinoplanes</taxon>
    </lineage>
</organism>
<accession>A0A919IWL4</accession>
<dbReference type="Proteomes" id="UP000619479">
    <property type="component" value="Unassembled WGS sequence"/>
</dbReference>
<protein>
    <recommendedName>
        <fullName evidence="3">DUF4873 domain-containing protein</fullName>
    </recommendedName>
</protein>
<dbReference type="RefSeq" id="WP_203755877.1">
    <property type="nucleotide sequence ID" value="NZ_BAAAUC010000099.1"/>
</dbReference>
<dbReference type="AlphaFoldDB" id="A0A919IWL4"/>
<dbReference type="EMBL" id="BOMH01000099">
    <property type="protein sequence ID" value="GID71128.1"/>
    <property type="molecule type" value="Genomic_DNA"/>
</dbReference>
<reference evidence="1" key="1">
    <citation type="submission" date="2021-01" db="EMBL/GenBank/DDBJ databases">
        <title>Whole genome shotgun sequence of Actinoplanes cyaneus NBRC 14990.</title>
        <authorList>
            <person name="Komaki H."/>
            <person name="Tamura T."/>
        </authorList>
    </citation>
    <scope>NUCLEOTIDE SEQUENCE</scope>
    <source>
        <strain evidence="1">NBRC 14990</strain>
    </source>
</reference>
<evidence type="ECO:0000313" key="1">
    <source>
        <dbReference type="EMBL" id="GID71128.1"/>
    </source>
</evidence>
<evidence type="ECO:0008006" key="3">
    <source>
        <dbReference type="Google" id="ProtNLM"/>
    </source>
</evidence>
<proteinExistence type="predicted"/>